<dbReference type="EMBL" id="QJJG01000048">
    <property type="protein sequence ID" value="PXW32065.1"/>
    <property type="molecule type" value="Genomic_DNA"/>
</dbReference>
<proteinExistence type="predicted"/>
<evidence type="ECO:0000313" key="3">
    <source>
        <dbReference type="Proteomes" id="UP000247485"/>
    </source>
</evidence>
<dbReference type="Proteomes" id="UP000247485">
    <property type="component" value="Unassembled WGS sequence"/>
</dbReference>
<keyword evidence="1" id="KW-0472">Membrane</keyword>
<protein>
    <submittedName>
        <fullName evidence="2">Uncharacterized protein</fullName>
    </submittedName>
</protein>
<reference evidence="2 3" key="1">
    <citation type="submission" date="2018-05" db="EMBL/GenBank/DDBJ databases">
        <title>Freshwater and sediment microbial communities from various areas in North America, analyzing microbe dynamics in response to fracking.</title>
        <authorList>
            <person name="Lamendella R."/>
        </authorList>
    </citation>
    <scope>NUCLEOTIDE SEQUENCE [LARGE SCALE GENOMIC DNA]</scope>
    <source>
        <strain evidence="2 3">67</strain>
    </source>
</reference>
<feature type="transmembrane region" description="Helical" evidence="1">
    <location>
        <begin position="26"/>
        <end position="45"/>
    </location>
</feature>
<feature type="transmembrane region" description="Helical" evidence="1">
    <location>
        <begin position="51"/>
        <end position="69"/>
    </location>
</feature>
<evidence type="ECO:0000313" key="2">
    <source>
        <dbReference type="EMBL" id="PXW32065.1"/>
    </source>
</evidence>
<comment type="caution">
    <text evidence="2">The sequence shown here is derived from an EMBL/GenBank/DDBJ whole genome shotgun (WGS) entry which is preliminary data.</text>
</comment>
<evidence type="ECO:0000256" key="1">
    <source>
        <dbReference type="SAM" id="Phobius"/>
    </source>
</evidence>
<dbReference type="RefSeq" id="WP_110277563.1">
    <property type="nucleotide sequence ID" value="NZ_QJJG01000048.1"/>
</dbReference>
<organism evidence="2 3">
    <name type="scientific">Klebsiella oxytoca</name>
    <dbReference type="NCBI Taxonomy" id="571"/>
    <lineage>
        <taxon>Bacteria</taxon>
        <taxon>Pseudomonadati</taxon>
        <taxon>Pseudomonadota</taxon>
        <taxon>Gammaproteobacteria</taxon>
        <taxon>Enterobacterales</taxon>
        <taxon>Enterobacteriaceae</taxon>
        <taxon>Klebsiella/Raoultella group</taxon>
        <taxon>Klebsiella</taxon>
    </lineage>
</organism>
<sequence>MAAESDDVTNEADLQHRLLQHTLASWRYLLLFATPPLLWAMFIAPSGVMRAVIVLLCGIVFFGCWRIWLDARYFTLITQENNDHAGEAMAFIWQRAGLRELTFTGRQQGALKQLHRTLMAVAATWTMWLMALVV</sequence>
<accession>A0A318F2Q5</accession>
<keyword evidence="1" id="KW-1133">Transmembrane helix</keyword>
<keyword evidence="1" id="KW-0812">Transmembrane</keyword>
<name>A0A318F2Q5_KLEOX</name>
<dbReference type="AlphaFoldDB" id="A0A318F2Q5"/>
<gene>
    <name evidence="2" type="ORF">DET57_1487</name>
</gene>